<comment type="caution">
    <text evidence="2">The sequence shown here is derived from an EMBL/GenBank/DDBJ whole genome shotgun (WGS) entry which is preliminary data.</text>
</comment>
<keyword evidence="3" id="KW-1185">Reference proteome</keyword>
<feature type="compositionally biased region" description="Basic and acidic residues" evidence="1">
    <location>
        <begin position="88"/>
        <end position="127"/>
    </location>
</feature>
<dbReference type="AlphaFoldDB" id="A0A086TH84"/>
<sequence>MPFRPPTALRLGATPGAGPARTTRPFHAATTILRAPKEPTGSSTDGVPDALGSASAMGRTGGGEPLESSSSNAPPKPKISNLSVPGTDARKELSEEQKREVDEHNRDFERKHDRGQEAPGDEVDKKYWSGATQGKP</sequence>
<evidence type="ECO:0000313" key="2">
    <source>
        <dbReference type="EMBL" id="KFH48716.1"/>
    </source>
</evidence>
<dbReference type="OrthoDB" id="5334244at2759"/>
<evidence type="ECO:0000256" key="1">
    <source>
        <dbReference type="SAM" id="MobiDB-lite"/>
    </source>
</evidence>
<proteinExistence type="predicted"/>
<evidence type="ECO:0000313" key="3">
    <source>
        <dbReference type="Proteomes" id="UP000029964"/>
    </source>
</evidence>
<dbReference type="EMBL" id="JPKY01000002">
    <property type="protein sequence ID" value="KFH48716.1"/>
    <property type="molecule type" value="Genomic_DNA"/>
</dbReference>
<protein>
    <submittedName>
        <fullName evidence="2">Uncharacterized protein</fullName>
    </submittedName>
</protein>
<name>A0A086TH84_HAPC1</name>
<dbReference type="Proteomes" id="UP000029964">
    <property type="component" value="Unassembled WGS sequence"/>
</dbReference>
<accession>A0A086TH84</accession>
<organism evidence="2 3">
    <name type="scientific">Hapsidospora chrysogenum (strain ATCC 11550 / CBS 779.69 / DSM 880 / IAM 14645 / JCM 23072 / IMI 49137)</name>
    <name type="common">Acremonium chrysogenum</name>
    <dbReference type="NCBI Taxonomy" id="857340"/>
    <lineage>
        <taxon>Eukaryota</taxon>
        <taxon>Fungi</taxon>
        <taxon>Dikarya</taxon>
        <taxon>Ascomycota</taxon>
        <taxon>Pezizomycotina</taxon>
        <taxon>Sordariomycetes</taxon>
        <taxon>Hypocreomycetidae</taxon>
        <taxon>Hypocreales</taxon>
        <taxon>Bionectriaceae</taxon>
        <taxon>Hapsidospora</taxon>
    </lineage>
</organism>
<reference evidence="3" key="1">
    <citation type="journal article" date="2014" name="Genome Announc.">
        <title>Genome sequence and annotation of Acremonium chrysogenum, producer of the beta-lactam antibiotic cephalosporin C.</title>
        <authorList>
            <person name="Terfehr D."/>
            <person name="Dahlmann T.A."/>
            <person name="Specht T."/>
            <person name="Zadra I."/>
            <person name="Kuernsteiner H."/>
            <person name="Kueck U."/>
        </authorList>
    </citation>
    <scope>NUCLEOTIDE SEQUENCE [LARGE SCALE GENOMIC DNA]</scope>
    <source>
        <strain evidence="3">ATCC 11550 / CBS 779.69 / DSM 880 / IAM 14645 / JCM 23072 / IMI 49137</strain>
    </source>
</reference>
<dbReference type="HOGENOM" id="CLU_115040_0_0_1"/>
<feature type="region of interest" description="Disordered" evidence="1">
    <location>
        <begin position="1"/>
        <end position="136"/>
    </location>
</feature>
<gene>
    <name evidence="2" type="ORF">ACRE_004030</name>
</gene>